<dbReference type="InterPro" id="IPR047187">
    <property type="entry name" value="SF1_C_Upf1"/>
</dbReference>
<feature type="region of interest" description="Disordered" evidence="2">
    <location>
        <begin position="1"/>
        <end position="51"/>
    </location>
</feature>
<sequence>MSEHMDAPDYSAGDSVADPQTAGPQTTDPQAAGPQAPDPQGQAPSAAPNAADEELTRRGMEFLQYLSSVARNLQGKIVRDVHSPDAQGLLSIDASWNNPYVRIGSTDADDAWLVVQKVARPVPPALPDELASLVDEGSLTADSSAPRLSDIAVAQLLGDSLEQAEQQLELWTESTWKPWRRQSRPAIQAYKLYTDLYAMRLAMEGNEETKEIVWGNAFFHYDAPDGEHVDYPLVTTTMSIDMSRKDGSIRVEADGSPELSFAPLENLGIPGMNDLVGLQRAYASAQNPAQNPAQEDDDATAIPVWDDGLRQKFEERIVAPLGLDAKAQKRFDSRGTTAHPVVSDETMLFIRPIPRLEEQFYDNLSDLIGEGGIFPAALDSIVVNQDTVASSSQYGRYRDAISAQTIGDGKLRVLMPLPSNDEQQRIAEQLEKSIGVAVQGPPGTGKTHTIANLVSHLLAQGKRVLVTAEKEQALTVLQEKIPESIRDLTISVGTSVESMAKLSESVQHMQDTISDIDVEDEKQRITALEQQLDSLESDMRLTEARLDQALMSETREFTIPDATGDKSRPAGQVAKWIRANAGIDVIADAVQPDVRFPLTAEDYAHFVALCQSITPQEAAESLFDTAVAQQLPDAASIDSAFRELDAIGAKIGALQSSGLRVDALETLPEGGLESLVQTMEDGAARVGAIETRPDDAALYNALFASGRYTADNVAWLRAQNRELWNKAAVARQHEDRLLGHAVSVPAGPKESQLQLLSEWSTRMKPGGKLGMFAPKELKDFAGAVRVDGFAVANAEQLGLVRDQIIVNDEWTFIVRMEQQVYGRFGFDAGVSAGRPDFATIANFAQRIEDMCGWGLEGMPALGETLRTYVAGAGAEPMPDSATLRHIADLLKDFGISQRAGQLEAWLTSIMGVLDAAAAAQPAVTLWNDFRSALATRDAAAWAAACQRMGELARVREDCTRREALGERIASAGAPMWRDAMERGEATALLAPADAPVAWRVAQAHTWLGSLYQGPSVESLMEDMSRKEAERKDVTLRLIHSLAYTHLKENRPDSARRHLADWLEAIKKIGKGTGKKAPRYIATARAMLPQAMGAVPVWIMPLHRVFQNFVPGQSEPFDVVIVDESSQCDLLSVGVLALARQAVIVGDDKQTSPNRVGIDESMFGELQNRYIGDFGDRALYGPNESLYSLATRAFGSVIQLREHYRCVPEIIEYSNRYYDGNIQPLRERTHPQIGDPLHAVYCEDCVSRKAGNFRVNEGEARRIVDTLVECLQKPEYADLSFGIVTFMSGDQKKLIQNELLERVSVQDIEKHRIRVGYPPDFQGDERDVVFISMVTHISASTEGAHVYAATSTMYQQWANVAVSRARDQLWVFYSMDYRALNPNDVRRGIIEYVAGYREETRAEDKFALVESDFERDVLRDILRHGYDVQPQYQVGRYRIDFVVTLAPGYRLAIECDGDSYHGLDRQDSDLRRQRVLERQGWNFWRIRASEYYLDPGASMMPLWSRLEDLRQRAEDSRGA</sequence>
<dbReference type="InterPro" id="IPR027417">
    <property type="entry name" value="P-loop_NTPase"/>
</dbReference>
<feature type="domain" description="Restriction endonuclease type II-like" evidence="5">
    <location>
        <begin position="1412"/>
        <end position="1505"/>
    </location>
</feature>
<protein>
    <submittedName>
        <fullName evidence="6">AAA domain-containing protein</fullName>
    </submittedName>
</protein>
<dbReference type="Pfam" id="PF13087">
    <property type="entry name" value="AAA_12"/>
    <property type="match status" value="1"/>
</dbReference>
<evidence type="ECO:0000313" key="6">
    <source>
        <dbReference type="EMBL" id="OZG51204.1"/>
    </source>
</evidence>
<dbReference type="SUPFAM" id="SSF52980">
    <property type="entry name" value="Restriction endonuclease-like"/>
    <property type="match status" value="1"/>
</dbReference>
<dbReference type="PANTHER" id="PTHR10887">
    <property type="entry name" value="DNA2/NAM7 HELICASE FAMILY"/>
    <property type="match status" value="1"/>
</dbReference>
<dbReference type="Pfam" id="PF13086">
    <property type="entry name" value="AAA_11"/>
    <property type="match status" value="1"/>
</dbReference>
<evidence type="ECO:0000256" key="1">
    <source>
        <dbReference type="SAM" id="Coils"/>
    </source>
</evidence>
<dbReference type="SUPFAM" id="SSF52540">
    <property type="entry name" value="P-loop containing nucleoside triphosphate hydrolases"/>
    <property type="match status" value="1"/>
</dbReference>
<feature type="coiled-coil region" evidence="1">
    <location>
        <begin position="518"/>
        <end position="552"/>
    </location>
</feature>
<proteinExistence type="predicted"/>
<dbReference type="Pfam" id="PF18741">
    <property type="entry name" value="MTES_1575"/>
    <property type="match status" value="1"/>
</dbReference>
<reference evidence="6 7" key="1">
    <citation type="journal article" date="2017" name="BMC Genomics">
        <title>Comparative genomic and phylogenomic analyses of the Bifidobacteriaceae family.</title>
        <authorList>
            <person name="Lugli G.A."/>
            <person name="Milani C."/>
            <person name="Turroni F."/>
            <person name="Duranti S."/>
            <person name="Mancabelli L."/>
            <person name="Mangifesta M."/>
            <person name="Ferrario C."/>
            <person name="Modesto M."/>
            <person name="Mattarelli P."/>
            <person name="Jiri K."/>
            <person name="van Sinderen D."/>
            <person name="Ventura M."/>
        </authorList>
    </citation>
    <scope>NUCLEOTIDE SEQUENCE [LARGE SCALE GENOMIC DNA]</scope>
    <source>
        <strain evidence="6 7">DSM 24742</strain>
    </source>
</reference>
<dbReference type="CDD" id="cd18808">
    <property type="entry name" value="SF1_C_Upf1"/>
    <property type="match status" value="1"/>
</dbReference>
<accession>A0A261EWG3</accession>
<dbReference type="GO" id="GO:0004386">
    <property type="term" value="F:helicase activity"/>
    <property type="evidence" value="ECO:0007669"/>
    <property type="project" value="InterPro"/>
</dbReference>
<dbReference type="Gene3D" id="3.40.50.300">
    <property type="entry name" value="P-loop containing nucleotide triphosphate hydrolases"/>
    <property type="match status" value="3"/>
</dbReference>
<dbReference type="EMBL" id="MWWR01000010">
    <property type="protein sequence ID" value="OZG51204.1"/>
    <property type="molecule type" value="Genomic_DNA"/>
</dbReference>
<dbReference type="InterPro" id="IPR049468">
    <property type="entry name" value="Restrct_endonuc-II-like_dom"/>
</dbReference>
<dbReference type="InterPro" id="IPR045055">
    <property type="entry name" value="DNA2/NAM7-like"/>
</dbReference>
<comment type="caution">
    <text evidence="6">The sequence shown here is derived from an EMBL/GenBank/DDBJ whole genome shotgun (WGS) entry which is preliminary data.</text>
</comment>
<dbReference type="InterPro" id="IPR041679">
    <property type="entry name" value="DNA2/NAM7-like_C"/>
</dbReference>
<dbReference type="OrthoDB" id="9757917at2"/>
<dbReference type="InterPro" id="IPR011335">
    <property type="entry name" value="Restrct_endonuc-II-like"/>
</dbReference>
<gene>
    <name evidence="6" type="ORF">PSRA_1246</name>
</gene>
<dbReference type="Proteomes" id="UP000216725">
    <property type="component" value="Unassembled WGS sequence"/>
</dbReference>
<feature type="compositionally biased region" description="Low complexity" evidence="2">
    <location>
        <begin position="24"/>
        <end position="48"/>
    </location>
</feature>
<name>A0A261EWG3_9BIFI</name>
<evidence type="ECO:0000256" key="2">
    <source>
        <dbReference type="SAM" id="MobiDB-lite"/>
    </source>
</evidence>
<dbReference type="RefSeq" id="WP_143516366.1">
    <property type="nucleotide sequence ID" value="NZ_MWWR01000010.1"/>
</dbReference>
<evidence type="ECO:0000313" key="7">
    <source>
        <dbReference type="Proteomes" id="UP000216725"/>
    </source>
</evidence>
<dbReference type="InterPro" id="IPR041677">
    <property type="entry name" value="DNA2/NAM7_AAA_11"/>
</dbReference>
<evidence type="ECO:0000259" key="3">
    <source>
        <dbReference type="Pfam" id="PF13086"/>
    </source>
</evidence>
<evidence type="ECO:0000259" key="4">
    <source>
        <dbReference type="Pfam" id="PF13087"/>
    </source>
</evidence>
<keyword evidence="1" id="KW-0175">Coiled coil</keyword>
<feature type="domain" description="DNA2/NAM7 helicase helicase" evidence="3">
    <location>
        <begin position="420"/>
        <end position="545"/>
    </location>
</feature>
<organism evidence="6 7">
    <name type="scientific">Pseudoscardovia radai</name>
    <dbReference type="NCBI Taxonomy" id="987066"/>
    <lineage>
        <taxon>Bacteria</taxon>
        <taxon>Bacillati</taxon>
        <taxon>Actinomycetota</taxon>
        <taxon>Actinomycetes</taxon>
        <taxon>Bifidobacteriales</taxon>
        <taxon>Bifidobacteriaceae</taxon>
        <taxon>Pseudoscardovia</taxon>
    </lineage>
</organism>
<evidence type="ECO:0000259" key="5">
    <source>
        <dbReference type="Pfam" id="PF18741"/>
    </source>
</evidence>
<dbReference type="Gene3D" id="3.40.960.10">
    <property type="entry name" value="VSR Endonuclease"/>
    <property type="match status" value="1"/>
</dbReference>
<keyword evidence="7" id="KW-1185">Reference proteome</keyword>
<feature type="domain" description="DNA2/NAM7 helicase-like C-terminal" evidence="4">
    <location>
        <begin position="1184"/>
        <end position="1371"/>
    </location>
</feature>